<dbReference type="AlphaFoldDB" id="A0A0C9NLM3"/>
<sequence length="434" mass="47340">MFSRRDLLSHGLLATGGLLAAPALGAGARTPVGILRRDATIRRLGGIGDGYKMTLAADGRQFVVVNDGPGWARPPTAFDDSALWTITGPPTAPAFRPVPGYPDLDKAHRPDGAPTYHGHGILAVRGRLIQFLATLDRAEDRPRHWTGAKLIYSDDGGRHWRNGDGSTPVIWEDWSEQSGDRFAFFGEPDGCFSLLSILQMGADYRANRDGYIYIYGLNGNVDGRMNELVMFRVAIDRVTDRSAYTFFAGQTADGGARWTPDIAERAVVQRFPAGWVNRTNLFPGDLVVESWLPSVVYNASLDCYIMASAGIGAAPDGTEFGKPSYLGIWIAQAPWGPWRQIHEDSAWTPGGNPAARAYAPQIAPGWIAADGRSFWLSWADLDGIRAFGRDEALMAAAVAKATTPAARTAVEVDFIRRYMPGFSLNTQRIDLILR</sequence>
<dbReference type="EMBL" id="BBJS01000061">
    <property type="protein sequence ID" value="GAN15573.1"/>
    <property type="molecule type" value="Genomic_DNA"/>
</dbReference>
<dbReference type="InterPro" id="IPR006311">
    <property type="entry name" value="TAT_signal"/>
</dbReference>
<dbReference type="InterPro" id="IPR036278">
    <property type="entry name" value="Sialidase_sf"/>
</dbReference>
<dbReference type="CDD" id="cd15482">
    <property type="entry name" value="Sialidase_non-viral"/>
    <property type="match status" value="1"/>
</dbReference>
<organism evidence="1 2">
    <name type="scientific">Sphingomonas paucimobilis NBRC 13935</name>
    <dbReference type="NCBI Taxonomy" id="1219050"/>
    <lineage>
        <taxon>Bacteria</taxon>
        <taxon>Pseudomonadati</taxon>
        <taxon>Pseudomonadota</taxon>
        <taxon>Alphaproteobacteria</taxon>
        <taxon>Sphingomonadales</taxon>
        <taxon>Sphingomonadaceae</taxon>
        <taxon>Sphingomonas</taxon>
    </lineage>
</organism>
<dbReference type="PROSITE" id="PS51318">
    <property type="entry name" value="TAT"/>
    <property type="match status" value="1"/>
</dbReference>
<accession>A0A0C9NLM3</accession>
<dbReference type="RefSeq" id="WP_007405548.1">
    <property type="nucleotide sequence ID" value="NZ_BBJS01000061.1"/>
</dbReference>
<keyword evidence="2" id="KW-1185">Reference proteome</keyword>
<reference evidence="1 2" key="1">
    <citation type="submission" date="2014-08" db="EMBL/GenBank/DDBJ databases">
        <title>Whole genome shotgun sequence of Sphingomonas paucimobilis NBRC 13935.</title>
        <authorList>
            <person name="Hosoyama A."/>
            <person name="Hashimoto M."/>
            <person name="Hosoyama Y."/>
            <person name="Noguchi M."/>
            <person name="Uohara A."/>
            <person name="Ohji S."/>
            <person name="Katano-Makiyama Y."/>
            <person name="Ichikawa N."/>
            <person name="Kimura A."/>
            <person name="Yamazoe A."/>
            <person name="Fujita N."/>
        </authorList>
    </citation>
    <scope>NUCLEOTIDE SEQUENCE [LARGE SCALE GENOMIC DNA]</scope>
    <source>
        <strain evidence="1 2">NBRC 13935</strain>
    </source>
</reference>
<dbReference type="SUPFAM" id="SSF50939">
    <property type="entry name" value="Sialidases"/>
    <property type="match status" value="1"/>
</dbReference>
<dbReference type="GeneID" id="78527747"/>
<gene>
    <name evidence="1" type="ORF">SP6_61_00220</name>
</gene>
<comment type="caution">
    <text evidence="1">The sequence shown here is derived from an EMBL/GenBank/DDBJ whole genome shotgun (WGS) entry which is preliminary data.</text>
</comment>
<dbReference type="Proteomes" id="UP000032025">
    <property type="component" value="Unassembled WGS sequence"/>
</dbReference>
<name>A0A0C9NLM3_SPHPI</name>
<proteinExistence type="predicted"/>
<evidence type="ECO:0000313" key="1">
    <source>
        <dbReference type="EMBL" id="GAN15573.1"/>
    </source>
</evidence>
<evidence type="ECO:0000313" key="2">
    <source>
        <dbReference type="Proteomes" id="UP000032025"/>
    </source>
</evidence>
<protein>
    <submittedName>
        <fullName evidence="1">DNA, contig: SP661</fullName>
    </submittedName>
</protein>